<organism evidence="1 2">
    <name type="scientific">Pseudomonas fluorescens</name>
    <dbReference type="NCBI Taxonomy" id="294"/>
    <lineage>
        <taxon>Bacteria</taxon>
        <taxon>Pseudomonadati</taxon>
        <taxon>Pseudomonadota</taxon>
        <taxon>Gammaproteobacteria</taxon>
        <taxon>Pseudomonadales</taxon>
        <taxon>Pseudomonadaceae</taxon>
        <taxon>Pseudomonas</taxon>
    </lineage>
</organism>
<dbReference type="Proteomes" id="UP000076083">
    <property type="component" value="Chromosome"/>
</dbReference>
<name>A0A159ZWQ1_PSEFL</name>
<sequence>MTTPHPINQAVIAQALHDLRNGQLRRCKTMGFADEDLAALKEPGLISVLLNARVPWCTVQINRGVLKKILGQAEDVGLEIANVDRMLRLGASTEMVSQFYGLTHQEVALRRNILGLPKRKGRHHVLSEAQDTLLWERWHPQFKARKISVDDDRALLDLTLDLAEELSYPASVVWASLRDWIDQGLV</sequence>
<dbReference type="AlphaFoldDB" id="A0A159ZWQ1"/>
<accession>A0A159ZWQ1</accession>
<evidence type="ECO:0000313" key="1">
    <source>
        <dbReference type="EMBL" id="AMZ71389.1"/>
    </source>
</evidence>
<gene>
    <name evidence="1" type="ORF">TK06_09890</name>
</gene>
<dbReference type="EMBL" id="CP015225">
    <property type="protein sequence ID" value="AMZ71389.1"/>
    <property type="molecule type" value="Genomic_DNA"/>
</dbReference>
<protein>
    <submittedName>
        <fullName evidence="1">Coproporphyrinogen III oxidase</fullName>
    </submittedName>
</protein>
<dbReference type="Pfam" id="PF11198">
    <property type="entry name" value="DUF2857"/>
    <property type="match status" value="1"/>
</dbReference>
<dbReference type="RefSeq" id="WP_063321912.1">
    <property type="nucleotide sequence ID" value="NZ_CP015225.1"/>
</dbReference>
<dbReference type="InterPro" id="IPR021364">
    <property type="entry name" value="DUF2857"/>
</dbReference>
<proteinExistence type="predicted"/>
<evidence type="ECO:0000313" key="2">
    <source>
        <dbReference type="Proteomes" id="UP000076083"/>
    </source>
</evidence>
<reference evidence="1 2" key="2">
    <citation type="journal article" date="2018" name="Nature">
        <title>Mutant phenotypes for thousands of bacterial genes of unknown function.</title>
        <authorList>
            <person name="Price M.N."/>
            <person name="Wetmore K.M."/>
            <person name="Waters R.J."/>
            <person name="Callaghan M."/>
            <person name="Ray J."/>
            <person name="Liu H."/>
            <person name="Kuehl J.V."/>
            <person name="Melnyk R.A."/>
            <person name="Lamson J.S."/>
            <person name="Suh Y."/>
            <person name="Carlson H.K."/>
            <person name="Esquivel Z."/>
            <person name="Sadeeshkumar H."/>
            <person name="Chakraborty R."/>
            <person name="Zane G.M."/>
            <person name="Rubin B.E."/>
            <person name="Wall J.D."/>
            <person name="Visel A."/>
            <person name="Bristow J."/>
            <person name="Blow M.J."/>
            <person name="Arkin A.P."/>
            <person name="Deutschbauer A.M."/>
        </authorList>
    </citation>
    <scope>NUCLEOTIDE SEQUENCE [LARGE SCALE GENOMIC DNA]</scope>
    <source>
        <strain evidence="1 2">FW300-N2E2</strain>
    </source>
</reference>
<reference evidence="2" key="1">
    <citation type="submission" date="2016-04" db="EMBL/GenBank/DDBJ databases">
        <authorList>
            <person name="Ray J."/>
            <person name="Price M."/>
            <person name="Deutschbauer A."/>
        </authorList>
    </citation>
    <scope>NUCLEOTIDE SEQUENCE [LARGE SCALE GENOMIC DNA]</scope>
    <source>
        <strain evidence="2">FW300-N2E2</strain>
    </source>
</reference>